<accession>A0A1F5MFK3</accession>
<evidence type="ECO:0000313" key="2">
    <source>
        <dbReference type="Proteomes" id="UP000183317"/>
    </source>
</evidence>
<dbReference type="InterPro" id="IPR007391">
    <property type="entry name" value="Vancomycin_resist_VanW"/>
</dbReference>
<protein>
    <submittedName>
        <fullName evidence="1">Uncharacterized protein</fullName>
    </submittedName>
</protein>
<proteinExistence type="predicted"/>
<dbReference type="Pfam" id="PF04294">
    <property type="entry name" value="VanW"/>
    <property type="match status" value="1"/>
</dbReference>
<comment type="caution">
    <text evidence="1">The sequence shown here is derived from an EMBL/GenBank/DDBJ whole genome shotgun (WGS) entry which is preliminary data.</text>
</comment>
<sequence length="210" mass="23531">MITETLAKFSLAAMLTIGQMVSPIPQTHELASHEMSLEKRYYPVQKENILLNMAYIDGRVKQKADINWDEIKKPFKSEIKLEPGQVFAYHDDLLPQFEGKVVKTSNSHFMASDGYVSAGYLVGDGVCHSASLIYWTAIDAGLEALAPASHNFMAIPEIDRKYGVSIYANPDTKRANSNQNLYITNNKSKAITFNFDYNGDKLKITVVEDN</sequence>
<organism evidence="1 2">
    <name type="scientific">Candidatus Daviesbacteria bacterium RIFCSPLOWO2_02_FULL_36_8</name>
    <dbReference type="NCBI Taxonomy" id="1797793"/>
    <lineage>
        <taxon>Bacteria</taxon>
        <taxon>Candidatus Daviesiibacteriota</taxon>
    </lineage>
</organism>
<gene>
    <name evidence="1" type="ORF">A3J13_01955</name>
</gene>
<dbReference type="AlphaFoldDB" id="A0A1F5MFK3"/>
<dbReference type="Proteomes" id="UP000183317">
    <property type="component" value="Unassembled WGS sequence"/>
</dbReference>
<dbReference type="EMBL" id="MFDU01000040">
    <property type="protein sequence ID" value="OGE64147.1"/>
    <property type="molecule type" value="Genomic_DNA"/>
</dbReference>
<name>A0A1F5MFK3_9BACT</name>
<reference evidence="1 2" key="1">
    <citation type="journal article" date="2016" name="Nat. Commun.">
        <title>Thousands of microbial genomes shed light on interconnected biogeochemical processes in an aquifer system.</title>
        <authorList>
            <person name="Anantharaman K."/>
            <person name="Brown C.T."/>
            <person name="Hug L.A."/>
            <person name="Sharon I."/>
            <person name="Castelle C.J."/>
            <person name="Probst A.J."/>
            <person name="Thomas B.C."/>
            <person name="Singh A."/>
            <person name="Wilkins M.J."/>
            <person name="Karaoz U."/>
            <person name="Brodie E.L."/>
            <person name="Williams K.H."/>
            <person name="Hubbard S.S."/>
            <person name="Banfield J.F."/>
        </authorList>
    </citation>
    <scope>NUCLEOTIDE SEQUENCE [LARGE SCALE GENOMIC DNA]</scope>
</reference>
<evidence type="ECO:0000313" key="1">
    <source>
        <dbReference type="EMBL" id="OGE64147.1"/>
    </source>
</evidence>